<proteinExistence type="predicted"/>
<evidence type="ECO:0000259" key="4">
    <source>
        <dbReference type="Pfam" id="PF13962"/>
    </source>
</evidence>
<dbReference type="RefSeq" id="XP_027337034.1">
    <property type="nucleotide sequence ID" value="XM_027481233.1"/>
</dbReference>
<dbReference type="SUPFAM" id="SSF48403">
    <property type="entry name" value="Ankyrin repeat"/>
    <property type="match status" value="2"/>
</dbReference>
<name>A0A8B8K0P0_ABRPR</name>
<dbReference type="Gene3D" id="1.25.40.20">
    <property type="entry name" value="Ankyrin repeat-containing domain"/>
    <property type="match status" value="2"/>
</dbReference>
<dbReference type="PANTHER" id="PTHR24177:SF215">
    <property type="entry name" value="PGG DOMAIN-CONTAINING PROTEIN"/>
    <property type="match status" value="1"/>
</dbReference>
<feature type="repeat" description="ANK" evidence="2">
    <location>
        <begin position="138"/>
        <end position="170"/>
    </location>
</feature>
<dbReference type="OrthoDB" id="1417208at2759"/>
<feature type="transmembrane region" description="Helical" evidence="3">
    <location>
        <begin position="541"/>
        <end position="567"/>
    </location>
</feature>
<organism evidence="5 6">
    <name type="scientific">Abrus precatorius</name>
    <name type="common">Indian licorice</name>
    <name type="synonym">Glycine abrus</name>
    <dbReference type="NCBI Taxonomy" id="3816"/>
    <lineage>
        <taxon>Eukaryota</taxon>
        <taxon>Viridiplantae</taxon>
        <taxon>Streptophyta</taxon>
        <taxon>Embryophyta</taxon>
        <taxon>Tracheophyta</taxon>
        <taxon>Spermatophyta</taxon>
        <taxon>Magnoliopsida</taxon>
        <taxon>eudicotyledons</taxon>
        <taxon>Gunneridae</taxon>
        <taxon>Pentapetalae</taxon>
        <taxon>rosids</taxon>
        <taxon>fabids</taxon>
        <taxon>Fabales</taxon>
        <taxon>Fabaceae</taxon>
        <taxon>Papilionoideae</taxon>
        <taxon>50 kb inversion clade</taxon>
        <taxon>NPAAA clade</taxon>
        <taxon>indigoferoid/millettioid clade</taxon>
        <taxon>Abreae</taxon>
        <taxon>Abrus</taxon>
    </lineage>
</organism>
<feature type="transmembrane region" description="Helical" evidence="3">
    <location>
        <begin position="588"/>
        <end position="610"/>
    </location>
</feature>
<dbReference type="KEGG" id="aprc:113850660"/>
<evidence type="ECO:0000313" key="6">
    <source>
        <dbReference type="RefSeq" id="XP_027337034.1"/>
    </source>
</evidence>
<keyword evidence="3" id="KW-0472">Membrane</keyword>
<keyword evidence="3" id="KW-0812">Transmembrane</keyword>
<dbReference type="GeneID" id="113850660"/>
<dbReference type="InterPro" id="IPR026961">
    <property type="entry name" value="PGG_dom"/>
</dbReference>
<keyword evidence="3" id="KW-1133">Transmembrane helix</keyword>
<protein>
    <submittedName>
        <fullName evidence="6">Protein ACCELERATED CELL DEATH 6-like</fullName>
    </submittedName>
</protein>
<reference evidence="5" key="1">
    <citation type="journal article" date="2019" name="Toxins">
        <title>Detection of Abrin-Like and Prepropulchellin-Like Toxin Genes and Transcripts Using Whole Genome Sequencing and Full-Length Transcript Sequencing of Abrus precatorius.</title>
        <authorList>
            <person name="Hovde B.T."/>
            <person name="Daligault H.E."/>
            <person name="Hanschen E.R."/>
            <person name="Kunde Y.A."/>
            <person name="Johnson M.B."/>
            <person name="Starkenburg S.R."/>
            <person name="Johnson S.L."/>
        </authorList>
    </citation>
    <scope>NUCLEOTIDE SEQUENCE [LARGE SCALE GENOMIC DNA]</scope>
</reference>
<dbReference type="PANTHER" id="PTHR24177">
    <property type="entry name" value="CASKIN"/>
    <property type="match status" value="1"/>
</dbReference>
<feature type="domain" description="PGG" evidence="4">
    <location>
        <begin position="497"/>
        <end position="607"/>
    </location>
</feature>
<dbReference type="PROSITE" id="PS50088">
    <property type="entry name" value="ANK_REPEAT"/>
    <property type="match status" value="1"/>
</dbReference>
<gene>
    <name evidence="6" type="primary">LOC113850660</name>
</gene>
<dbReference type="AlphaFoldDB" id="A0A8B8K0P0"/>
<evidence type="ECO:0000256" key="2">
    <source>
        <dbReference type="PROSITE-ProRule" id="PRU00023"/>
    </source>
</evidence>
<dbReference type="Proteomes" id="UP000694853">
    <property type="component" value="Unplaced"/>
</dbReference>
<reference evidence="6" key="2">
    <citation type="submission" date="2025-08" db="UniProtKB">
        <authorList>
            <consortium name="RefSeq"/>
        </authorList>
    </citation>
    <scope>IDENTIFICATION</scope>
    <source>
        <tissue evidence="6">Young leaves</tissue>
    </source>
</reference>
<dbReference type="Pfam" id="PF13962">
    <property type="entry name" value="PGG"/>
    <property type="match status" value="1"/>
</dbReference>
<dbReference type="InterPro" id="IPR002110">
    <property type="entry name" value="Ankyrin_rpt"/>
</dbReference>
<sequence>MNEIEITETKKEEGIALFDEKMKEAQKAAMANRWKDFKKIIKKDNINILEWFDLFGNTAIHIATRSNDPQLLEELIEMLPEGHRWHALCMKNREGNTLLHEIVFCKEVQMANVVFHFEKNLQPQTGIKCPLIDLTNNKGETPLFRAAKYGKLKMLKHMVDHMIKNNVQDIRKHLHRNPSVSALHVSVIGQYLDVALWLVRMDKTLANEKYNNEFTSLQLLSKMPHVFRSHSPMGPVKSLIYFLLPVERHEIEEDKSFELFKLTRDLESGKMDDRKLAYSEFEGINHMWQQKKQHKLAECLADILVKYDLSWQESYNNIKKTLIAMPSLPFNVAKRRKQIESKRQEKLESIEECLKYSYTPLLIAASTGIVEIVEKILDVHPEAISHVSKDEQNILHMVIKHRQREIFRIIKRKKALESLVPRITRKNRTILHQVARMDYYKEGHLAGVAFQLQDELRWYERVRRIVPQHYYLHCDNDGQTAGDVLDIEHDEMLSDAKKWLKETAQSCSTVAVLVATVVFAAAYTIPGGSEGGTPVFLNSPIFLIFTIMDVVGLATSLASVVMFLSILSSPCELWDFHKSLPRKLNLGFTLLFISLITTMLAFSATILLTIRLEWKKWTSTLIYSAAFFPVTVFAIIQFPLYIMTKDMVKQVGKLLKKDACMNV</sequence>
<keyword evidence="2" id="KW-0040">ANK repeat</keyword>
<dbReference type="GO" id="GO:0005886">
    <property type="term" value="C:plasma membrane"/>
    <property type="evidence" value="ECO:0007669"/>
    <property type="project" value="UniProtKB-SubCell"/>
</dbReference>
<comment type="subcellular location">
    <subcellularLocation>
        <location evidence="1">Cell membrane</location>
        <topology evidence="1">Peripheral membrane protein</topology>
        <orientation evidence="1">Cytoplasmic side</orientation>
    </subcellularLocation>
</comment>
<dbReference type="InterPro" id="IPR036770">
    <property type="entry name" value="Ankyrin_rpt-contain_sf"/>
</dbReference>
<dbReference type="SMART" id="SM00248">
    <property type="entry name" value="ANK"/>
    <property type="match status" value="5"/>
</dbReference>
<feature type="transmembrane region" description="Helical" evidence="3">
    <location>
        <begin position="622"/>
        <end position="643"/>
    </location>
</feature>
<evidence type="ECO:0000313" key="5">
    <source>
        <dbReference type="Proteomes" id="UP000694853"/>
    </source>
</evidence>
<keyword evidence="5" id="KW-1185">Reference proteome</keyword>
<feature type="transmembrane region" description="Helical" evidence="3">
    <location>
        <begin position="507"/>
        <end position="526"/>
    </location>
</feature>
<accession>A0A8B8K0P0</accession>
<evidence type="ECO:0000256" key="1">
    <source>
        <dbReference type="ARBA" id="ARBA00004413"/>
    </source>
</evidence>
<evidence type="ECO:0000256" key="3">
    <source>
        <dbReference type="SAM" id="Phobius"/>
    </source>
</evidence>